<dbReference type="GeneID" id="42307099"/>
<organism evidence="1 3">
    <name type="scientific">Aneurinibacillus migulanus</name>
    <name type="common">Bacillus migulanus</name>
    <dbReference type="NCBI Taxonomy" id="47500"/>
    <lineage>
        <taxon>Bacteria</taxon>
        <taxon>Bacillati</taxon>
        <taxon>Bacillota</taxon>
        <taxon>Bacilli</taxon>
        <taxon>Bacillales</taxon>
        <taxon>Paenibacillaceae</taxon>
        <taxon>Aneurinibacillus group</taxon>
        <taxon>Aneurinibacillus</taxon>
    </lineage>
</organism>
<dbReference type="STRING" id="47500.AF333_18235"/>
<dbReference type="EMBL" id="FNED01000036">
    <property type="protein sequence ID" value="SDK02954.1"/>
    <property type="molecule type" value="Genomic_DNA"/>
</dbReference>
<keyword evidence="3" id="KW-1185">Reference proteome</keyword>
<name>A0A0D1VBB8_ANEMI</name>
<gene>
    <name evidence="1" type="ORF">AF333_18235</name>
    <name evidence="2" type="ORF">SAMN04487909_13623</name>
</gene>
<dbReference type="PATRIC" id="fig|47500.8.peg.5967"/>
<evidence type="ECO:0000313" key="4">
    <source>
        <dbReference type="Proteomes" id="UP000182836"/>
    </source>
</evidence>
<evidence type="ECO:0000313" key="1">
    <source>
        <dbReference type="EMBL" id="KON97114.1"/>
    </source>
</evidence>
<dbReference type="Proteomes" id="UP000037269">
    <property type="component" value="Unassembled WGS sequence"/>
</dbReference>
<dbReference type="RefSeq" id="WP_043065401.1">
    <property type="nucleotide sequence ID" value="NZ_BJOA01000202.1"/>
</dbReference>
<accession>A0A0D1VBB8</accession>
<reference evidence="2 4" key="2">
    <citation type="submission" date="2016-10" db="EMBL/GenBank/DDBJ databases">
        <authorList>
            <person name="de Groot N.N."/>
        </authorList>
    </citation>
    <scope>NUCLEOTIDE SEQUENCE [LARGE SCALE GENOMIC DNA]</scope>
    <source>
        <strain evidence="2 4">DSM 2895</strain>
    </source>
</reference>
<dbReference type="OrthoDB" id="9901650at2"/>
<evidence type="ECO:0000313" key="2">
    <source>
        <dbReference type="EMBL" id="SDK02954.1"/>
    </source>
</evidence>
<proteinExistence type="predicted"/>
<sequence>MKQPVYLYKIVENPDKIIVRYMNFGDVRNGAIAFDKSTGKAHSRLLIRGCVDAFEVDGKAERLLAGFSQKNCCPQSFCKDGLYFCRVQDLEV</sequence>
<dbReference type="AlphaFoldDB" id="A0A0D1VBB8"/>
<reference evidence="1 3" key="1">
    <citation type="submission" date="2015-07" db="EMBL/GenBank/DDBJ databases">
        <title>Fjat-14205 dsm 2895.</title>
        <authorList>
            <person name="Liu B."/>
            <person name="Wang J."/>
            <person name="Zhu Y."/>
            <person name="Liu G."/>
            <person name="Chen Q."/>
            <person name="Chen Z."/>
            <person name="Lan J."/>
            <person name="Che J."/>
            <person name="Ge C."/>
            <person name="Shi H."/>
            <person name="Pan Z."/>
            <person name="Liu X."/>
        </authorList>
    </citation>
    <scope>NUCLEOTIDE SEQUENCE [LARGE SCALE GENOMIC DNA]</scope>
    <source>
        <strain evidence="1 3">DSM 2895</strain>
    </source>
</reference>
<protein>
    <submittedName>
        <fullName evidence="1">Uncharacterized protein</fullName>
    </submittedName>
</protein>
<dbReference type="EMBL" id="LGUG01000004">
    <property type="protein sequence ID" value="KON97114.1"/>
    <property type="molecule type" value="Genomic_DNA"/>
</dbReference>
<evidence type="ECO:0000313" key="3">
    <source>
        <dbReference type="Proteomes" id="UP000037269"/>
    </source>
</evidence>
<dbReference type="Proteomes" id="UP000182836">
    <property type="component" value="Unassembled WGS sequence"/>
</dbReference>